<dbReference type="PANTHER" id="PTHR46983:SF3">
    <property type="entry name" value="CHPADIPLOID STATE MAINTENANCE PROTEIN CHPA"/>
    <property type="match status" value="1"/>
</dbReference>
<keyword evidence="7" id="KW-1185">Reference proteome</keyword>
<keyword evidence="1" id="KW-0479">Metal-binding</keyword>
<evidence type="ECO:0000313" key="7">
    <source>
        <dbReference type="Proteomes" id="UP000614350"/>
    </source>
</evidence>
<comment type="caution">
    <text evidence="6">The sequence shown here is derived from an EMBL/GenBank/DDBJ whole genome shotgun (WGS) entry which is preliminary data.</text>
</comment>
<name>A0A834KQV7_VESVU</name>
<evidence type="ECO:0000256" key="3">
    <source>
        <dbReference type="ARBA" id="ARBA00022833"/>
    </source>
</evidence>
<evidence type="ECO:0000259" key="4">
    <source>
        <dbReference type="PROSITE" id="PS51203"/>
    </source>
</evidence>
<organism evidence="6 7">
    <name type="scientific">Vespula vulgaris</name>
    <name type="common">Yellow jacket</name>
    <name type="synonym">Wasp</name>
    <dbReference type="NCBI Taxonomy" id="7454"/>
    <lineage>
        <taxon>Eukaryota</taxon>
        <taxon>Metazoa</taxon>
        <taxon>Ecdysozoa</taxon>
        <taxon>Arthropoda</taxon>
        <taxon>Hexapoda</taxon>
        <taxon>Insecta</taxon>
        <taxon>Pterygota</taxon>
        <taxon>Neoptera</taxon>
        <taxon>Endopterygota</taxon>
        <taxon>Hymenoptera</taxon>
        <taxon>Apocrita</taxon>
        <taxon>Aculeata</taxon>
        <taxon>Vespoidea</taxon>
        <taxon>Vespidae</taxon>
        <taxon>Vespinae</taxon>
        <taxon>Vespula</taxon>
    </lineage>
</organism>
<reference evidence="6" key="1">
    <citation type="journal article" date="2020" name="G3 (Bethesda)">
        <title>High-Quality Assemblies for Three Invasive Social Wasps from the &lt;i&gt;Vespula&lt;/i&gt; Genus.</title>
        <authorList>
            <person name="Harrop T.W.R."/>
            <person name="Guhlin J."/>
            <person name="McLaughlin G.M."/>
            <person name="Permina E."/>
            <person name="Stockwell P."/>
            <person name="Gilligan J."/>
            <person name="Le Lec M.F."/>
            <person name="Gruber M.A.M."/>
            <person name="Quinn O."/>
            <person name="Lovegrove M."/>
            <person name="Duncan E.J."/>
            <person name="Remnant E.J."/>
            <person name="Van Eeckhoven J."/>
            <person name="Graham B."/>
            <person name="Knapp R.A."/>
            <person name="Langford K.W."/>
            <person name="Kronenberg Z."/>
            <person name="Press M.O."/>
            <person name="Eacker S.M."/>
            <person name="Wilson-Rankin E.E."/>
            <person name="Purcell J."/>
            <person name="Lester P.J."/>
            <person name="Dearden P.K."/>
        </authorList>
    </citation>
    <scope>NUCLEOTIDE SEQUENCE</scope>
    <source>
        <strain evidence="6">Marl-1</strain>
    </source>
</reference>
<dbReference type="PROSITE" id="PS51401">
    <property type="entry name" value="CHORD"/>
    <property type="match status" value="2"/>
</dbReference>
<evidence type="ECO:0000256" key="2">
    <source>
        <dbReference type="ARBA" id="ARBA00022737"/>
    </source>
</evidence>
<dbReference type="SUPFAM" id="SSF49764">
    <property type="entry name" value="HSP20-like chaperones"/>
    <property type="match status" value="1"/>
</dbReference>
<feature type="domain" description="CHORD" evidence="5">
    <location>
        <begin position="10"/>
        <end position="69"/>
    </location>
</feature>
<dbReference type="Gene3D" id="4.10.1130.20">
    <property type="match status" value="2"/>
</dbReference>
<evidence type="ECO:0000259" key="5">
    <source>
        <dbReference type="PROSITE" id="PS51401"/>
    </source>
</evidence>
<dbReference type="Gene3D" id="2.60.40.790">
    <property type="match status" value="1"/>
</dbReference>
<dbReference type="Pfam" id="PF04968">
    <property type="entry name" value="CHORD"/>
    <property type="match status" value="2"/>
</dbReference>
<evidence type="ECO:0008006" key="8">
    <source>
        <dbReference type="Google" id="ProtNLM"/>
    </source>
</evidence>
<dbReference type="CDD" id="cd06488">
    <property type="entry name" value="p23_melusin_like"/>
    <property type="match status" value="1"/>
</dbReference>
<keyword evidence="3" id="KW-0862">Zinc</keyword>
<feature type="domain" description="CS" evidence="4">
    <location>
        <begin position="219"/>
        <end position="309"/>
    </location>
</feature>
<evidence type="ECO:0000256" key="1">
    <source>
        <dbReference type="ARBA" id="ARBA00022723"/>
    </source>
</evidence>
<feature type="domain" description="CHORD" evidence="5">
    <location>
        <begin position="150"/>
        <end position="209"/>
    </location>
</feature>
<accession>A0A834KQV7</accession>
<dbReference type="GO" id="GO:0046872">
    <property type="term" value="F:metal ion binding"/>
    <property type="evidence" value="ECO:0007669"/>
    <property type="project" value="UniProtKB-KW"/>
</dbReference>
<sequence length="340" mass="38279">MSEGKILLHCYNRGCGKQFDPNDNKEDDCVHHPGQPVFHDAYKGWSCCNKKCTDFTEFLNIKGCTKSCHTNEKPVEPEKPIIDKSKANEVIQVGAKLNSNGSTLKRPSFHSPQTTLKPNVSSALLEQIKDLTASIEENVNEHKIAIGQSCKNNSCKATYAGPSSDEKECSYHPGVPIFHEGMKYWSCCQKKTTDFSVFLEQPGCTQGKHLWVSKNTHKKVQCRMDWHQTSTFIVVSVFAKKYQPSQSSVKLNPIHLTVDLFFVEENSRYNLDIELKGIIDVVQSSVTMLPTKVEIKLKKAEPGSWSRLDIPRILDSQENESIQNEEQISSKIDAVDLSDL</sequence>
<dbReference type="InterPro" id="IPR007051">
    <property type="entry name" value="CHORD_dom"/>
</dbReference>
<protein>
    <recommendedName>
        <fullName evidence="8">Cysteine and histidine-rich domain-containing protein</fullName>
    </recommendedName>
</protein>
<dbReference type="PANTHER" id="PTHR46983">
    <property type="entry name" value="CYSTEINE AND HISTIDINE-RICH DOMAIN-CONTAINING PROTEIN 1"/>
    <property type="match status" value="1"/>
</dbReference>
<dbReference type="Proteomes" id="UP000614350">
    <property type="component" value="Unassembled WGS sequence"/>
</dbReference>
<evidence type="ECO:0000313" key="6">
    <source>
        <dbReference type="EMBL" id="KAF7411298.1"/>
    </source>
</evidence>
<proteinExistence type="predicted"/>
<dbReference type="EMBL" id="JACSEA010000001">
    <property type="protein sequence ID" value="KAF7411298.1"/>
    <property type="molecule type" value="Genomic_DNA"/>
</dbReference>
<keyword evidence="2" id="KW-0677">Repeat</keyword>
<gene>
    <name evidence="6" type="ORF">HZH66_000194</name>
</gene>
<dbReference type="InterPro" id="IPR007052">
    <property type="entry name" value="CS_dom"/>
</dbReference>
<dbReference type="InterPro" id="IPR008978">
    <property type="entry name" value="HSP20-like_chaperone"/>
</dbReference>
<dbReference type="PROSITE" id="PS51203">
    <property type="entry name" value="CS"/>
    <property type="match status" value="1"/>
</dbReference>
<dbReference type="Pfam" id="PF04969">
    <property type="entry name" value="CS"/>
    <property type="match status" value="1"/>
</dbReference>
<dbReference type="InterPro" id="IPR039790">
    <property type="entry name" value="CHRD1"/>
</dbReference>
<dbReference type="AlphaFoldDB" id="A0A834KQV7"/>